<evidence type="ECO:0000256" key="2">
    <source>
        <dbReference type="ARBA" id="ARBA00023125"/>
    </source>
</evidence>
<dbReference type="SUPFAM" id="SSF46785">
    <property type="entry name" value="Winged helix' DNA-binding domain"/>
    <property type="match status" value="1"/>
</dbReference>
<evidence type="ECO:0000259" key="4">
    <source>
        <dbReference type="PROSITE" id="PS50949"/>
    </source>
</evidence>
<dbReference type="AlphaFoldDB" id="A0A845L9V8"/>
<accession>A0A845L9V8</accession>
<dbReference type="GO" id="GO:0003700">
    <property type="term" value="F:DNA-binding transcription factor activity"/>
    <property type="evidence" value="ECO:0007669"/>
    <property type="project" value="InterPro"/>
</dbReference>
<comment type="caution">
    <text evidence="5">The sequence shown here is derived from an EMBL/GenBank/DDBJ whole genome shotgun (WGS) entry which is preliminary data.</text>
</comment>
<sequence length="127" mass="14579">MNTEHLGSRFQLDLSKPLYEQILYQIRHAVSRKEIALGEKIPSIREMAQQLKVNPNTVMRAYQELERDGLTETRRGQGTFITTSPEKINQVRKILAEDAIRGFIASMKDLGMDQASAKKMLEEVDWS</sequence>
<evidence type="ECO:0000313" key="6">
    <source>
        <dbReference type="Proteomes" id="UP000471031"/>
    </source>
</evidence>
<name>A0A845L9V8_HELGE</name>
<dbReference type="CDD" id="cd07377">
    <property type="entry name" value="WHTH_GntR"/>
    <property type="match status" value="1"/>
</dbReference>
<gene>
    <name evidence="5" type="ORF">GTO89_01525</name>
</gene>
<dbReference type="EMBL" id="WXEX01000001">
    <property type="protein sequence ID" value="MZP41710.1"/>
    <property type="molecule type" value="Genomic_DNA"/>
</dbReference>
<dbReference type="SMART" id="SM00345">
    <property type="entry name" value="HTH_GNTR"/>
    <property type="match status" value="1"/>
</dbReference>
<keyword evidence="1" id="KW-0805">Transcription regulation</keyword>
<proteinExistence type="predicted"/>
<dbReference type="OrthoDB" id="163333at2"/>
<reference evidence="5 6" key="1">
    <citation type="submission" date="2020-01" db="EMBL/GenBank/DDBJ databases">
        <title>Whole genome sequence of Heliobacterium gestii DSM 11169.</title>
        <authorList>
            <person name="Kyndt J.A."/>
            <person name="Meyer T.E."/>
        </authorList>
    </citation>
    <scope>NUCLEOTIDE SEQUENCE [LARGE SCALE GENOMIC DNA]</scope>
    <source>
        <strain evidence="5 6">DSM 11169</strain>
    </source>
</reference>
<evidence type="ECO:0000256" key="1">
    <source>
        <dbReference type="ARBA" id="ARBA00023015"/>
    </source>
</evidence>
<dbReference type="Pfam" id="PF00392">
    <property type="entry name" value="GntR"/>
    <property type="match status" value="1"/>
</dbReference>
<evidence type="ECO:0000313" key="5">
    <source>
        <dbReference type="EMBL" id="MZP41710.1"/>
    </source>
</evidence>
<evidence type="ECO:0000256" key="3">
    <source>
        <dbReference type="ARBA" id="ARBA00023163"/>
    </source>
</evidence>
<dbReference type="RefSeq" id="WP_161260284.1">
    <property type="nucleotide sequence ID" value="NZ_JAFBDC010000001.1"/>
</dbReference>
<dbReference type="Proteomes" id="UP000471031">
    <property type="component" value="Unassembled WGS sequence"/>
</dbReference>
<keyword evidence="2" id="KW-0238">DNA-binding</keyword>
<dbReference type="GO" id="GO:0003677">
    <property type="term" value="F:DNA binding"/>
    <property type="evidence" value="ECO:0007669"/>
    <property type="project" value="UniProtKB-KW"/>
</dbReference>
<organism evidence="5 6">
    <name type="scientific">Heliomicrobium gestii</name>
    <name type="common">Heliobacterium gestii</name>
    <dbReference type="NCBI Taxonomy" id="2699"/>
    <lineage>
        <taxon>Bacteria</taxon>
        <taxon>Bacillati</taxon>
        <taxon>Bacillota</taxon>
        <taxon>Clostridia</taxon>
        <taxon>Eubacteriales</taxon>
        <taxon>Heliobacteriaceae</taxon>
        <taxon>Heliomicrobium</taxon>
    </lineage>
</organism>
<dbReference type="PROSITE" id="PS50949">
    <property type="entry name" value="HTH_GNTR"/>
    <property type="match status" value="1"/>
</dbReference>
<protein>
    <submittedName>
        <fullName evidence="5">GntR family transcriptional regulator</fullName>
    </submittedName>
</protein>
<dbReference type="InterPro" id="IPR036390">
    <property type="entry name" value="WH_DNA-bd_sf"/>
</dbReference>
<dbReference type="PANTHER" id="PTHR38445:SF9">
    <property type="entry name" value="HTH-TYPE TRANSCRIPTIONAL REPRESSOR YTRA"/>
    <property type="match status" value="1"/>
</dbReference>
<dbReference type="InterPro" id="IPR036388">
    <property type="entry name" value="WH-like_DNA-bd_sf"/>
</dbReference>
<feature type="domain" description="HTH gntR-type" evidence="4">
    <location>
        <begin position="16"/>
        <end position="84"/>
    </location>
</feature>
<dbReference type="InterPro" id="IPR000524">
    <property type="entry name" value="Tscrpt_reg_HTH_GntR"/>
</dbReference>
<keyword evidence="3" id="KW-0804">Transcription</keyword>
<keyword evidence="6" id="KW-1185">Reference proteome</keyword>
<dbReference type="Gene3D" id="1.10.10.10">
    <property type="entry name" value="Winged helix-like DNA-binding domain superfamily/Winged helix DNA-binding domain"/>
    <property type="match status" value="1"/>
</dbReference>
<dbReference type="PANTHER" id="PTHR38445">
    <property type="entry name" value="HTH-TYPE TRANSCRIPTIONAL REPRESSOR YTRA"/>
    <property type="match status" value="1"/>
</dbReference>